<sequence>MTSFSFPKWEDLPELDLYLDQVLLYVNQINNQAFEGQEKALTASMVNNYVKHGHLPKPIKKKYSRHQVARLIILTALKPVFSIQDIILAVQDLVTKEDLSAFYYNDFVACMQGEEPKSQHHPLILSACQTIKVYHQTQTLFKQLEGGSSNETSQSQTK</sequence>
<dbReference type="Pfam" id="PF08876">
    <property type="entry name" value="DUF1836"/>
    <property type="match status" value="1"/>
</dbReference>
<proteinExistence type="predicted"/>
<organism evidence="1 2">
    <name type="scientific">Streptococcus oricebi</name>
    <dbReference type="NCBI Taxonomy" id="1547447"/>
    <lineage>
        <taxon>Bacteria</taxon>
        <taxon>Bacillati</taxon>
        <taxon>Bacillota</taxon>
        <taxon>Bacilli</taxon>
        <taxon>Lactobacillales</taxon>
        <taxon>Streptococcaceae</taxon>
        <taxon>Streptococcus</taxon>
    </lineage>
</organism>
<accession>A0ABS5B0N4</accession>
<dbReference type="InterPro" id="IPR014975">
    <property type="entry name" value="DUF1836"/>
</dbReference>
<evidence type="ECO:0000313" key="1">
    <source>
        <dbReference type="EMBL" id="MBP2622393.1"/>
    </source>
</evidence>
<dbReference type="RefSeq" id="WP_209626269.1">
    <property type="nucleotide sequence ID" value="NZ_PRDG01000001.1"/>
</dbReference>
<protein>
    <recommendedName>
        <fullName evidence="3">DUF1836 domain-containing protein</fullName>
    </recommendedName>
</protein>
<dbReference type="Proteomes" id="UP001519296">
    <property type="component" value="Unassembled WGS sequence"/>
</dbReference>
<dbReference type="PANTHER" id="PTHR40056">
    <property type="entry name" value="HYPOTHETICAL CYTOSOLIC PROTEIN"/>
    <property type="match status" value="1"/>
</dbReference>
<comment type="caution">
    <text evidence="1">The sequence shown here is derived from an EMBL/GenBank/DDBJ whole genome shotgun (WGS) entry which is preliminary data.</text>
</comment>
<name>A0ABS5B0N4_9STRE</name>
<dbReference type="EMBL" id="PRDG01000001">
    <property type="protein sequence ID" value="MBP2622393.1"/>
    <property type="molecule type" value="Genomic_DNA"/>
</dbReference>
<dbReference type="PANTHER" id="PTHR40056:SF1">
    <property type="entry name" value="DUF1836 DOMAIN-CONTAINING PROTEIN"/>
    <property type="match status" value="1"/>
</dbReference>
<keyword evidence="2" id="KW-1185">Reference proteome</keyword>
<gene>
    <name evidence="1" type="ORF">C4K46_00385</name>
</gene>
<evidence type="ECO:0008006" key="3">
    <source>
        <dbReference type="Google" id="ProtNLM"/>
    </source>
</evidence>
<evidence type="ECO:0000313" key="2">
    <source>
        <dbReference type="Proteomes" id="UP001519296"/>
    </source>
</evidence>
<reference evidence="1 2" key="1">
    <citation type="submission" date="2018-02" db="EMBL/GenBank/DDBJ databases">
        <title>Draft genome sequence of Streptococcus oricebi CCUG 70868T type strain.</title>
        <authorList>
            <person name="Mendez V."/>
            <person name="Salva-Serra F."/>
            <person name="Jaen-Luchoro D."/>
            <person name="Gonzales-Siles L."/>
            <person name="Karlsson R."/>
            <person name="Engstrom-Jakobsson H."/>
            <person name="Busquets A."/>
            <person name="Gomila M."/>
            <person name="Pineiro-Iglesias B."/>
            <person name="Bennasar-Figueras A."/>
            <person name="Seeger M."/>
            <person name="Moore E."/>
        </authorList>
    </citation>
    <scope>NUCLEOTIDE SEQUENCE [LARGE SCALE GENOMIC DNA]</scope>
    <source>
        <strain evidence="1 2">CCUG 70868</strain>
    </source>
</reference>